<organism evidence="3 4">
    <name type="scientific">Tetzosporium hominis</name>
    <dbReference type="NCBI Taxonomy" id="2020506"/>
    <lineage>
        <taxon>Bacteria</taxon>
        <taxon>Bacillati</taxon>
        <taxon>Bacillota</taxon>
        <taxon>Bacilli</taxon>
        <taxon>Bacillales</taxon>
        <taxon>Caryophanaceae</taxon>
        <taxon>Tetzosporium</taxon>
    </lineage>
</organism>
<keyword evidence="1" id="KW-0472">Membrane</keyword>
<dbReference type="OrthoDB" id="9846227at2"/>
<keyword evidence="1" id="KW-1133">Transmembrane helix</keyword>
<protein>
    <recommendedName>
        <fullName evidence="2">MSP domain-containing protein</fullName>
    </recommendedName>
</protein>
<keyword evidence="1" id="KW-0812">Transmembrane</keyword>
<feature type="transmembrane region" description="Helical" evidence="1">
    <location>
        <begin position="72"/>
        <end position="89"/>
    </location>
</feature>
<comment type="caution">
    <text evidence="3">The sequence shown here is derived from an EMBL/GenBank/DDBJ whole genome shotgun (WGS) entry which is preliminary data.</text>
</comment>
<feature type="transmembrane region" description="Helical" evidence="1">
    <location>
        <begin position="5"/>
        <end position="26"/>
    </location>
</feature>
<reference evidence="3 4" key="1">
    <citation type="submission" date="2017-07" db="EMBL/GenBank/DDBJ databases">
        <title>Tetzosporium hominis gen.nov. sp.nov.</title>
        <authorList>
            <person name="Tetz G."/>
            <person name="Tetz V."/>
        </authorList>
    </citation>
    <scope>NUCLEOTIDE SEQUENCE [LARGE SCALE GENOMIC DNA]</scope>
    <source>
        <strain evidence="3 4">VT-49</strain>
    </source>
</reference>
<gene>
    <name evidence="3" type="ORF">CF394_08660</name>
</gene>
<evidence type="ECO:0000313" key="3">
    <source>
        <dbReference type="EMBL" id="OZS77815.1"/>
    </source>
</evidence>
<dbReference type="RefSeq" id="WP_094943007.1">
    <property type="nucleotide sequence ID" value="NZ_NOKQ01000217.1"/>
</dbReference>
<evidence type="ECO:0000259" key="2">
    <source>
        <dbReference type="PROSITE" id="PS50202"/>
    </source>
</evidence>
<keyword evidence="4" id="KW-1185">Reference proteome</keyword>
<dbReference type="EMBL" id="NOKQ01000217">
    <property type="protein sequence ID" value="OZS77815.1"/>
    <property type="molecule type" value="Genomic_DNA"/>
</dbReference>
<evidence type="ECO:0000256" key="1">
    <source>
        <dbReference type="SAM" id="Phobius"/>
    </source>
</evidence>
<proteinExistence type="predicted"/>
<feature type="transmembrane region" description="Helical" evidence="1">
    <location>
        <begin position="41"/>
        <end position="60"/>
    </location>
</feature>
<dbReference type="AlphaFoldDB" id="A0A264W2L7"/>
<accession>A0A264W2L7</accession>
<evidence type="ECO:0000313" key="4">
    <source>
        <dbReference type="Proteomes" id="UP000217065"/>
    </source>
</evidence>
<dbReference type="InterPro" id="IPR000535">
    <property type="entry name" value="MSP_dom"/>
</dbReference>
<name>A0A264W2L7_9BACL</name>
<sequence length="154" mass="17887">MRPSIIAILVYSVTAILLFFLSEYFYHASAPFLFFGMLSNYYLNPYILAFLLLGGLLWAWWKRDSRFIWRHYGIIVSFALLMIVLLPVLQPEYTYSEAEDLVEKQTGIHVLADETYLLWDKDVMERAAYRVATNNPEITYLVDPETGEIGEMGP</sequence>
<feature type="domain" description="MSP" evidence="2">
    <location>
        <begin position="82"/>
        <end position="154"/>
    </location>
</feature>
<dbReference type="Proteomes" id="UP000217065">
    <property type="component" value="Unassembled WGS sequence"/>
</dbReference>
<dbReference type="PROSITE" id="PS50202">
    <property type="entry name" value="MSP"/>
    <property type="match status" value="1"/>
</dbReference>